<dbReference type="EMBL" id="JAGDFM010000556">
    <property type="protein sequence ID" value="KAG7377249.1"/>
    <property type="molecule type" value="Genomic_DNA"/>
</dbReference>
<dbReference type="Proteomes" id="UP000694044">
    <property type="component" value="Unassembled WGS sequence"/>
</dbReference>
<reference evidence="1" key="1">
    <citation type="submission" date="2021-02" db="EMBL/GenBank/DDBJ databases">
        <authorList>
            <person name="Palmer J.M."/>
        </authorList>
    </citation>
    <scope>NUCLEOTIDE SEQUENCE</scope>
    <source>
        <strain evidence="1">SCRP734</strain>
    </source>
</reference>
<organism evidence="1 2">
    <name type="scientific">Phytophthora pseudosyringae</name>
    <dbReference type="NCBI Taxonomy" id="221518"/>
    <lineage>
        <taxon>Eukaryota</taxon>
        <taxon>Sar</taxon>
        <taxon>Stramenopiles</taxon>
        <taxon>Oomycota</taxon>
        <taxon>Peronosporomycetes</taxon>
        <taxon>Peronosporales</taxon>
        <taxon>Peronosporaceae</taxon>
        <taxon>Phytophthora</taxon>
    </lineage>
</organism>
<protein>
    <submittedName>
        <fullName evidence="1">Uncharacterized protein</fullName>
    </submittedName>
</protein>
<dbReference type="OrthoDB" id="107861at2759"/>
<accession>A0A8T1VAX8</accession>
<dbReference type="AlphaFoldDB" id="A0A8T1VAX8"/>
<gene>
    <name evidence="1" type="ORF">PHYPSEUDO_011957</name>
</gene>
<evidence type="ECO:0000313" key="2">
    <source>
        <dbReference type="Proteomes" id="UP000694044"/>
    </source>
</evidence>
<sequence length="145" mass="16276">MGRQKRFQPDEFEGLSSCGGDDEIITVFSGLSTPVNLASNAARPHEVTCPSVVNKTFDTVAEFESFIAAYCESTCQSYFKRSSTTRQRKNKTVEEQYSKHGLCAPDSELLQNEELPNYIVYYWSAAPPETRWRSVLPGRLATHGI</sequence>
<name>A0A8T1VAX8_9STRA</name>
<proteinExistence type="predicted"/>
<keyword evidence="2" id="KW-1185">Reference proteome</keyword>
<comment type="caution">
    <text evidence="1">The sequence shown here is derived from an EMBL/GenBank/DDBJ whole genome shotgun (WGS) entry which is preliminary data.</text>
</comment>
<evidence type="ECO:0000313" key="1">
    <source>
        <dbReference type="EMBL" id="KAG7377249.1"/>
    </source>
</evidence>